<gene>
    <name evidence="1" type="ORF">K488DRAFT_89965</name>
</gene>
<accession>A0ACB8QAC4</accession>
<organism evidence="1 2">
    <name type="scientific">Vararia minispora EC-137</name>
    <dbReference type="NCBI Taxonomy" id="1314806"/>
    <lineage>
        <taxon>Eukaryota</taxon>
        <taxon>Fungi</taxon>
        <taxon>Dikarya</taxon>
        <taxon>Basidiomycota</taxon>
        <taxon>Agaricomycotina</taxon>
        <taxon>Agaricomycetes</taxon>
        <taxon>Russulales</taxon>
        <taxon>Lachnocladiaceae</taxon>
        <taxon>Vararia</taxon>
    </lineage>
</organism>
<reference evidence="1" key="1">
    <citation type="submission" date="2021-02" db="EMBL/GenBank/DDBJ databases">
        <authorList>
            <consortium name="DOE Joint Genome Institute"/>
            <person name="Ahrendt S."/>
            <person name="Looney B.P."/>
            <person name="Miyauchi S."/>
            <person name="Morin E."/>
            <person name="Drula E."/>
            <person name="Courty P.E."/>
            <person name="Chicoki N."/>
            <person name="Fauchery L."/>
            <person name="Kohler A."/>
            <person name="Kuo A."/>
            <person name="Labutti K."/>
            <person name="Pangilinan J."/>
            <person name="Lipzen A."/>
            <person name="Riley R."/>
            <person name="Andreopoulos W."/>
            <person name="He G."/>
            <person name="Johnson J."/>
            <person name="Barry K.W."/>
            <person name="Grigoriev I.V."/>
            <person name="Nagy L."/>
            <person name="Hibbett D."/>
            <person name="Henrissat B."/>
            <person name="Matheny P.B."/>
            <person name="Labbe J."/>
            <person name="Martin F."/>
        </authorList>
    </citation>
    <scope>NUCLEOTIDE SEQUENCE</scope>
    <source>
        <strain evidence="1">EC-137</strain>
    </source>
</reference>
<sequence>MSLAPYTRPPSSSSESERLRRDSNALRASVLDAAMLLGVGASRTLRSWIFDDGSAGADADDEDEFAGADDEDESLRVRALSPPLSPSPPLPRRLLTTAQQQPARTPFGRNKSIYREDFDAATLASYIFDRDAALSSPPLSVPARAPVPSVRFATQQSRGKLRKPRFAVEEEEGGYVTEGGGGRDGESTGIRRSAGGPMRGTKKARRTSRAYAVDADADEDGYVSEGAALRKTKKARPTATATATATGGLLRLLGARTRDAHVTHISGPLPLVRARAGGERSGESSDGTETPEPRTPSSGRTSVVRAGKVR</sequence>
<proteinExistence type="predicted"/>
<name>A0ACB8QAC4_9AGAM</name>
<evidence type="ECO:0000313" key="2">
    <source>
        <dbReference type="Proteomes" id="UP000814128"/>
    </source>
</evidence>
<evidence type="ECO:0000313" key="1">
    <source>
        <dbReference type="EMBL" id="KAI0028206.1"/>
    </source>
</evidence>
<dbReference type="Proteomes" id="UP000814128">
    <property type="component" value="Unassembled WGS sequence"/>
</dbReference>
<protein>
    <submittedName>
        <fullName evidence="1">Uncharacterized protein</fullName>
    </submittedName>
</protein>
<comment type="caution">
    <text evidence="1">The sequence shown here is derived from an EMBL/GenBank/DDBJ whole genome shotgun (WGS) entry which is preliminary data.</text>
</comment>
<keyword evidence="2" id="KW-1185">Reference proteome</keyword>
<dbReference type="EMBL" id="MU273778">
    <property type="protein sequence ID" value="KAI0028206.1"/>
    <property type="molecule type" value="Genomic_DNA"/>
</dbReference>
<reference evidence="1" key="2">
    <citation type="journal article" date="2022" name="New Phytol.">
        <title>Evolutionary transition to the ectomycorrhizal habit in the genomes of a hyperdiverse lineage of mushroom-forming fungi.</title>
        <authorList>
            <person name="Looney B."/>
            <person name="Miyauchi S."/>
            <person name="Morin E."/>
            <person name="Drula E."/>
            <person name="Courty P.E."/>
            <person name="Kohler A."/>
            <person name="Kuo A."/>
            <person name="LaButti K."/>
            <person name="Pangilinan J."/>
            <person name="Lipzen A."/>
            <person name="Riley R."/>
            <person name="Andreopoulos W."/>
            <person name="He G."/>
            <person name="Johnson J."/>
            <person name="Nolan M."/>
            <person name="Tritt A."/>
            <person name="Barry K.W."/>
            <person name="Grigoriev I.V."/>
            <person name="Nagy L.G."/>
            <person name="Hibbett D."/>
            <person name="Henrissat B."/>
            <person name="Matheny P.B."/>
            <person name="Labbe J."/>
            <person name="Martin F.M."/>
        </authorList>
    </citation>
    <scope>NUCLEOTIDE SEQUENCE</scope>
    <source>
        <strain evidence="1">EC-137</strain>
    </source>
</reference>